<protein>
    <submittedName>
        <fullName evidence="3">Uncharacterized protein</fullName>
    </submittedName>
</protein>
<feature type="coiled-coil region" evidence="1">
    <location>
        <begin position="181"/>
        <end position="208"/>
    </location>
</feature>
<name>A0A9P7MZK7_9HYPO</name>
<evidence type="ECO:0000313" key="3">
    <source>
        <dbReference type="EMBL" id="KAG5977002.1"/>
    </source>
</evidence>
<organism evidence="3 4">
    <name type="scientific">Claviceps arundinis</name>
    <dbReference type="NCBI Taxonomy" id="1623583"/>
    <lineage>
        <taxon>Eukaryota</taxon>
        <taxon>Fungi</taxon>
        <taxon>Dikarya</taxon>
        <taxon>Ascomycota</taxon>
        <taxon>Pezizomycotina</taxon>
        <taxon>Sordariomycetes</taxon>
        <taxon>Hypocreomycetidae</taxon>
        <taxon>Hypocreales</taxon>
        <taxon>Clavicipitaceae</taxon>
        <taxon>Claviceps</taxon>
    </lineage>
</organism>
<evidence type="ECO:0000256" key="1">
    <source>
        <dbReference type="SAM" id="Coils"/>
    </source>
</evidence>
<comment type="caution">
    <text evidence="3">The sequence shown here is derived from an EMBL/GenBank/DDBJ whole genome shotgun (WGS) entry which is preliminary data.</text>
</comment>
<reference evidence="3" key="1">
    <citation type="journal article" date="2020" name="bioRxiv">
        <title>Whole genome comparisons of ergot fungi reveals the divergence and evolution of species within the genus Claviceps are the result of varying mechanisms driving genome evolution and host range expansion.</title>
        <authorList>
            <person name="Wyka S.A."/>
            <person name="Mondo S.J."/>
            <person name="Liu M."/>
            <person name="Dettman J."/>
            <person name="Nalam V."/>
            <person name="Broders K.D."/>
        </authorList>
    </citation>
    <scope>NUCLEOTIDE SEQUENCE</scope>
    <source>
        <strain evidence="3">CCC 1102</strain>
    </source>
</reference>
<sequence>MPFNKSRPTRLFSSGHDAPSVQGKLEPSSTADANEQWTGRKSLQLSNATPDAVYNVFKGQLEQDTVSCPELTAVAYDGNNNPLTQPSRRIVGRRISRSVPRSDKSRSIKDKRLQLVQQWTQKRIKWNTSFFDEPFTMRDGQGRRFQAQDSRGRLDSCETYTHPAHSPLCTEAMSSLAKAGMMLATEDLDRLSERARMYREAVEEQQTEGFRTDKVGNAE</sequence>
<accession>A0A9P7MZK7</accession>
<feature type="compositionally biased region" description="Polar residues" evidence="2">
    <location>
        <begin position="27"/>
        <end position="44"/>
    </location>
</feature>
<evidence type="ECO:0000256" key="2">
    <source>
        <dbReference type="SAM" id="MobiDB-lite"/>
    </source>
</evidence>
<proteinExistence type="predicted"/>
<gene>
    <name evidence="3" type="ORF">E4U56_000824</name>
</gene>
<feature type="region of interest" description="Disordered" evidence="2">
    <location>
        <begin position="1"/>
        <end position="44"/>
    </location>
</feature>
<evidence type="ECO:0000313" key="4">
    <source>
        <dbReference type="Proteomes" id="UP000784919"/>
    </source>
</evidence>
<keyword evidence="1" id="KW-0175">Coiled coil</keyword>
<dbReference type="EMBL" id="SRPS01000012">
    <property type="protein sequence ID" value="KAG5977002.1"/>
    <property type="molecule type" value="Genomic_DNA"/>
</dbReference>
<dbReference type="OrthoDB" id="4951781at2759"/>
<dbReference type="Proteomes" id="UP000784919">
    <property type="component" value="Unassembled WGS sequence"/>
</dbReference>
<dbReference type="AlphaFoldDB" id="A0A9P7MZK7"/>